<evidence type="ECO:0000313" key="1">
    <source>
        <dbReference type="EMBL" id="JAE28052.1"/>
    </source>
</evidence>
<reference evidence="1" key="2">
    <citation type="journal article" date="2015" name="Data Brief">
        <title>Shoot transcriptome of the giant reed, Arundo donax.</title>
        <authorList>
            <person name="Barrero R.A."/>
            <person name="Guerrero F.D."/>
            <person name="Moolhuijzen P."/>
            <person name="Goolsby J.A."/>
            <person name="Tidwell J."/>
            <person name="Bellgard S.E."/>
            <person name="Bellgard M.I."/>
        </authorList>
    </citation>
    <scope>NUCLEOTIDE SEQUENCE</scope>
    <source>
        <tissue evidence="1">Shoot tissue taken approximately 20 cm above the soil surface</tissue>
    </source>
</reference>
<proteinExistence type="predicted"/>
<organism evidence="1">
    <name type="scientific">Arundo donax</name>
    <name type="common">Giant reed</name>
    <name type="synonym">Donax arundinaceus</name>
    <dbReference type="NCBI Taxonomy" id="35708"/>
    <lineage>
        <taxon>Eukaryota</taxon>
        <taxon>Viridiplantae</taxon>
        <taxon>Streptophyta</taxon>
        <taxon>Embryophyta</taxon>
        <taxon>Tracheophyta</taxon>
        <taxon>Spermatophyta</taxon>
        <taxon>Magnoliopsida</taxon>
        <taxon>Liliopsida</taxon>
        <taxon>Poales</taxon>
        <taxon>Poaceae</taxon>
        <taxon>PACMAD clade</taxon>
        <taxon>Arundinoideae</taxon>
        <taxon>Arundineae</taxon>
        <taxon>Arundo</taxon>
    </lineage>
</organism>
<dbReference type="EMBL" id="GBRH01169844">
    <property type="protein sequence ID" value="JAE28052.1"/>
    <property type="molecule type" value="Transcribed_RNA"/>
</dbReference>
<dbReference type="AlphaFoldDB" id="A0A0A9GU34"/>
<name>A0A0A9GU34_ARUDO</name>
<protein>
    <submittedName>
        <fullName evidence="1">Uncharacterized protein</fullName>
    </submittedName>
</protein>
<sequence>MKPEDIPGLTDIFERCSEHHIALVLACFENLKQITAS</sequence>
<accession>A0A0A9GU34</accession>
<reference evidence="1" key="1">
    <citation type="submission" date="2014-09" db="EMBL/GenBank/DDBJ databases">
        <authorList>
            <person name="Magalhaes I.L.F."/>
            <person name="Oliveira U."/>
            <person name="Santos F.R."/>
            <person name="Vidigal T.H.D.A."/>
            <person name="Brescovit A.D."/>
            <person name="Santos A.J."/>
        </authorList>
    </citation>
    <scope>NUCLEOTIDE SEQUENCE</scope>
    <source>
        <tissue evidence="1">Shoot tissue taken approximately 20 cm above the soil surface</tissue>
    </source>
</reference>